<gene>
    <name evidence="2" type="ORF">HME9302_01914</name>
</gene>
<comment type="caution">
    <text evidence="2">The sequence shown here is derived from an EMBL/GenBank/DDBJ whole genome shotgun (WGS) entry which is preliminary data.</text>
</comment>
<name>A0A369QCQ9_9SPHN</name>
<dbReference type="EMBL" id="QBKA01000002">
    <property type="protein sequence ID" value="RDC60699.1"/>
    <property type="molecule type" value="Genomic_DNA"/>
</dbReference>
<evidence type="ECO:0000313" key="3">
    <source>
        <dbReference type="Proteomes" id="UP000253727"/>
    </source>
</evidence>
<dbReference type="Proteomes" id="UP000253727">
    <property type="component" value="Unassembled WGS sequence"/>
</dbReference>
<feature type="compositionally biased region" description="Polar residues" evidence="1">
    <location>
        <begin position="68"/>
        <end position="82"/>
    </location>
</feature>
<dbReference type="AlphaFoldDB" id="A0A369QCQ9"/>
<accession>A0A369QCQ9</accession>
<keyword evidence="3" id="KW-1185">Reference proteome</keyword>
<evidence type="ECO:0000256" key="1">
    <source>
        <dbReference type="SAM" id="MobiDB-lite"/>
    </source>
</evidence>
<protein>
    <submittedName>
        <fullName evidence="2">Uncharacterized protein</fullName>
    </submittedName>
</protein>
<sequence length="305" mass="34894">MTGSTKRVKPTLMDKKLPPHVRQNLIYVGEELDIDKQLAVGFGGVVSINDEDERSEDAERECERSTEGQRSQRWAGQSEGTRQARSLAEARLRSESLTDHYLSGEREVLDRYDANFTVTNFGLWVVAPSYPLGVDGPQFHLVIFLPQNPSARPASWGWGVRKLGKFPKFVGPRHTNFPYHDICAQGPLGEAWQPQDGVRQLLNLYSSWLFRHCYLEEIGKWPGRQWGATALYRRTEFHADEWCGCGKFARYRDCHMDADLALSQRDAEAEHIANFNTLHFKRNPPKALKSFIRSEWSKVPAHPLI</sequence>
<feature type="region of interest" description="Disordered" evidence="1">
    <location>
        <begin position="50"/>
        <end position="82"/>
    </location>
</feature>
<reference evidence="2 3" key="1">
    <citation type="submission" date="2018-04" db="EMBL/GenBank/DDBJ databases">
        <title>Altererythrobacter sp. HME9302 genome sequencing and assembly.</title>
        <authorList>
            <person name="Kang H."/>
            <person name="Kim H."/>
            <person name="Joh K."/>
        </authorList>
    </citation>
    <scope>NUCLEOTIDE SEQUENCE [LARGE SCALE GENOMIC DNA]</scope>
    <source>
        <strain evidence="2 3">HME9302</strain>
    </source>
</reference>
<organism evidence="2 3">
    <name type="scientific">Alteripontixanthobacter maritimus</name>
    <dbReference type="NCBI Taxonomy" id="2161824"/>
    <lineage>
        <taxon>Bacteria</taxon>
        <taxon>Pseudomonadati</taxon>
        <taxon>Pseudomonadota</taxon>
        <taxon>Alphaproteobacteria</taxon>
        <taxon>Sphingomonadales</taxon>
        <taxon>Erythrobacteraceae</taxon>
        <taxon>Alteripontixanthobacter</taxon>
    </lineage>
</organism>
<proteinExistence type="predicted"/>
<evidence type="ECO:0000313" key="2">
    <source>
        <dbReference type="EMBL" id="RDC60699.1"/>
    </source>
</evidence>
<feature type="compositionally biased region" description="Acidic residues" evidence="1">
    <location>
        <begin position="50"/>
        <end position="60"/>
    </location>
</feature>